<evidence type="ECO:0000313" key="2">
    <source>
        <dbReference type="EMBL" id="KAI1515720.1"/>
    </source>
</evidence>
<feature type="region of interest" description="Disordered" evidence="1">
    <location>
        <begin position="36"/>
        <end position="91"/>
    </location>
</feature>
<name>A0A5M9L071_9PLEO</name>
<feature type="compositionally biased region" description="Basic and acidic residues" evidence="1">
    <location>
        <begin position="38"/>
        <end position="48"/>
    </location>
</feature>
<dbReference type="Proteomes" id="UP000249757">
    <property type="component" value="Unassembled WGS sequence"/>
</dbReference>
<keyword evidence="3" id="KW-1185">Reference proteome</keyword>
<dbReference type="EMBL" id="NRDI02000006">
    <property type="protein sequence ID" value="KAI1515720.1"/>
    <property type="molecule type" value="Genomic_DNA"/>
</dbReference>
<dbReference type="AlphaFoldDB" id="A0A5M9L071"/>
<gene>
    <name evidence="2" type="ORF">Ptr86124_005721</name>
</gene>
<dbReference type="OrthoDB" id="3693633at2759"/>
<proteinExistence type="predicted"/>
<sequence>MCYYRFYIFLGCGHHTFSETPIRYCEAAKTKAAAHLETPLDRDKRDSTQDPAYGSAKGDEDGHTDEDSSLLNDESTGRPESSIAGSARSSYTTVHTDAVDVEDTKHTTPVIMKPCGEGRVYPLHTFKLEQICPICANERDKRLLQLDKVTAEITFDAAKWHWKGRDVSGKKTDSVWNVGATLGGWIKDWSRIGGK</sequence>
<evidence type="ECO:0000256" key="1">
    <source>
        <dbReference type="SAM" id="MobiDB-lite"/>
    </source>
</evidence>
<organism evidence="2 3">
    <name type="scientific">Pyrenophora tritici-repentis</name>
    <dbReference type="NCBI Taxonomy" id="45151"/>
    <lineage>
        <taxon>Eukaryota</taxon>
        <taxon>Fungi</taxon>
        <taxon>Dikarya</taxon>
        <taxon>Ascomycota</taxon>
        <taxon>Pezizomycotina</taxon>
        <taxon>Dothideomycetes</taxon>
        <taxon>Pleosporomycetidae</taxon>
        <taxon>Pleosporales</taxon>
        <taxon>Pleosporineae</taxon>
        <taxon>Pleosporaceae</taxon>
        <taxon>Pyrenophora</taxon>
    </lineage>
</organism>
<comment type="caution">
    <text evidence="2">The sequence shown here is derived from an EMBL/GenBank/DDBJ whole genome shotgun (WGS) entry which is preliminary data.</text>
</comment>
<protein>
    <submittedName>
        <fullName evidence="2">Uncharacterized protein</fullName>
    </submittedName>
</protein>
<reference evidence="3" key="1">
    <citation type="journal article" date="2022" name="Microb. Genom.">
        <title>A global pangenome for the wheat fungal pathogen Pyrenophora tritici-repentis and prediction of effector protein structural homology.</title>
        <authorList>
            <person name="Moolhuijzen P.M."/>
            <person name="See P.T."/>
            <person name="Shi G."/>
            <person name="Powell H.R."/>
            <person name="Cockram J."/>
            <person name="Jorgensen L.N."/>
            <person name="Benslimane H."/>
            <person name="Strelkov S.E."/>
            <person name="Turner J."/>
            <person name="Liu Z."/>
            <person name="Moffat C.S."/>
        </authorList>
    </citation>
    <scope>NUCLEOTIDE SEQUENCE [LARGE SCALE GENOMIC DNA]</scope>
</reference>
<evidence type="ECO:0000313" key="3">
    <source>
        <dbReference type="Proteomes" id="UP000249757"/>
    </source>
</evidence>
<accession>A0A5M9L071</accession>